<evidence type="ECO:0000256" key="1">
    <source>
        <dbReference type="SAM" id="MobiDB-lite"/>
    </source>
</evidence>
<dbReference type="SUPFAM" id="SSF54236">
    <property type="entry name" value="Ubiquitin-like"/>
    <property type="match status" value="1"/>
</dbReference>
<comment type="caution">
    <text evidence="4">The sequence shown here is derived from an EMBL/GenBank/DDBJ whole genome shotgun (WGS) entry which is preliminary data.</text>
</comment>
<dbReference type="Pfam" id="PF11543">
    <property type="entry name" value="UN_NPL4"/>
    <property type="match status" value="1"/>
</dbReference>
<dbReference type="EMBL" id="JAWDEY010000006">
    <property type="protein sequence ID" value="KAK6590447.1"/>
    <property type="molecule type" value="Genomic_DNA"/>
</dbReference>
<evidence type="ECO:0000259" key="2">
    <source>
        <dbReference type="Pfam" id="PF05021"/>
    </source>
</evidence>
<keyword evidence="5" id="KW-1185">Reference proteome</keyword>
<dbReference type="Proteomes" id="UP001311799">
    <property type="component" value="Unassembled WGS sequence"/>
</dbReference>
<dbReference type="Pfam" id="PF05021">
    <property type="entry name" value="NPL4"/>
    <property type="match status" value="1"/>
</dbReference>
<dbReference type="InterPro" id="IPR029071">
    <property type="entry name" value="Ubiquitin-like_domsf"/>
</dbReference>
<dbReference type="InterPro" id="IPR024682">
    <property type="entry name" value="Npl4_Ub-like_dom"/>
</dbReference>
<dbReference type="InterPro" id="IPR007717">
    <property type="entry name" value="NPL4_C"/>
</dbReference>
<dbReference type="Gene3D" id="3.10.20.90">
    <property type="entry name" value="Phosphatidylinositol 3-kinase Catalytic Subunit, Chain A, domain 1"/>
    <property type="match status" value="1"/>
</dbReference>
<protein>
    <submittedName>
        <fullName evidence="4">Nuclear pore associated (NLP4) with N-terminal ubiquitin domain</fullName>
    </submittedName>
</protein>
<dbReference type="GO" id="GO:0005634">
    <property type="term" value="C:nucleus"/>
    <property type="evidence" value="ECO:0007669"/>
    <property type="project" value="TreeGrafter"/>
</dbReference>
<sequence>MNEEWVIRVFSVSGRSRVTVNSNCNLSTLKSKIASSLKVPEYQQLLSLDSFGNNLLKGDSLSIKQHGLYNGSIVYLITDATPQITATQIPRQMSTKDLPEITSKSETKREFSEEDRKLSSSTSLSGNQMVKSDVPKFKSFDYFISERNYVTDDLPLKQSYRSIFIEKGKMNKIPPSVTLKHQPYRHVDHLEMMNLTEAMKFVDYWKSTLGMLKQRVGWMYGYYREDNSYPMGIRAVMEAIYEPPQEESFGSDGSLILGNDTFKPSVDAIANSLGLECLGLVFTHNERDELLTSQEIITLGKLQLSSLKTTHYTRYPVNTFVTCTIAPCKSIQGGDPVPNAFSVSDLGLAFLRDGIIDETKIGDKMHIPVRDGEKGELLPQILENGKSTKKFDAHWLVVRINESAPIQPKPFFSSTQFPRENRVVSQKPGDISEFIKNRLASCPPTSYELLNDFHLLLYIAKIFDEATTISICNSIVNKVSIDQHLLEILMSLS</sequence>
<accession>A0AAV9Y0S5</accession>
<organism evidence="4 5">
    <name type="scientific">Cryptosporidium xiaoi</name>
    <dbReference type="NCBI Taxonomy" id="659607"/>
    <lineage>
        <taxon>Eukaryota</taxon>
        <taxon>Sar</taxon>
        <taxon>Alveolata</taxon>
        <taxon>Apicomplexa</taxon>
        <taxon>Conoidasida</taxon>
        <taxon>Coccidia</taxon>
        <taxon>Eucoccidiorida</taxon>
        <taxon>Eimeriorina</taxon>
        <taxon>Cryptosporidiidae</taxon>
        <taxon>Cryptosporidium</taxon>
    </lineage>
</organism>
<dbReference type="GO" id="GO:0006511">
    <property type="term" value="P:ubiquitin-dependent protein catabolic process"/>
    <property type="evidence" value="ECO:0007669"/>
    <property type="project" value="InterPro"/>
</dbReference>
<evidence type="ECO:0000313" key="4">
    <source>
        <dbReference type="EMBL" id="KAK6590447.1"/>
    </source>
</evidence>
<dbReference type="AlphaFoldDB" id="A0AAV9Y0S5"/>
<dbReference type="InterPro" id="IPR016563">
    <property type="entry name" value="Npl4"/>
</dbReference>
<feature type="domain" description="Nuclear pore localisation protein Npl4 ubiquitin-like" evidence="3">
    <location>
        <begin position="1"/>
        <end position="76"/>
    </location>
</feature>
<name>A0AAV9Y0S5_9CRYT</name>
<dbReference type="CDD" id="cd08061">
    <property type="entry name" value="MPN_NPL4"/>
    <property type="match status" value="1"/>
</dbReference>
<dbReference type="PANTHER" id="PTHR12710:SF0">
    <property type="entry name" value="NUCLEAR PROTEIN LOCALIZATION PROTEIN 4 HOMOLOG"/>
    <property type="match status" value="1"/>
</dbReference>
<gene>
    <name evidence="4" type="ORF">RS030_152261</name>
</gene>
<feature type="domain" description="Nuclear pore localisation protein NPL4 C-terminal" evidence="2">
    <location>
        <begin position="215"/>
        <end position="478"/>
    </location>
</feature>
<evidence type="ECO:0000313" key="5">
    <source>
        <dbReference type="Proteomes" id="UP001311799"/>
    </source>
</evidence>
<dbReference type="GO" id="GO:0043130">
    <property type="term" value="F:ubiquitin binding"/>
    <property type="evidence" value="ECO:0007669"/>
    <property type="project" value="TreeGrafter"/>
</dbReference>
<dbReference type="GO" id="GO:0031625">
    <property type="term" value="F:ubiquitin protein ligase binding"/>
    <property type="evidence" value="ECO:0007669"/>
    <property type="project" value="TreeGrafter"/>
</dbReference>
<evidence type="ECO:0000259" key="3">
    <source>
        <dbReference type="Pfam" id="PF11543"/>
    </source>
</evidence>
<proteinExistence type="predicted"/>
<dbReference type="PANTHER" id="PTHR12710">
    <property type="entry name" value="NUCLEAR PROTEIN LOCALIZATION 4"/>
    <property type="match status" value="1"/>
</dbReference>
<feature type="compositionally biased region" description="Basic and acidic residues" evidence="1">
    <location>
        <begin position="97"/>
        <end position="118"/>
    </location>
</feature>
<feature type="region of interest" description="Disordered" evidence="1">
    <location>
        <begin position="89"/>
        <end position="127"/>
    </location>
</feature>
<reference evidence="4 5" key="1">
    <citation type="submission" date="2023-10" db="EMBL/GenBank/DDBJ databases">
        <title>Comparative genomics analysis reveals potential genetic determinants of host preference in Cryptosporidium xiaoi.</title>
        <authorList>
            <person name="Xiao L."/>
            <person name="Li J."/>
        </authorList>
    </citation>
    <scope>NUCLEOTIDE SEQUENCE [LARGE SCALE GENOMIC DNA]</scope>
    <source>
        <strain evidence="4 5">52996</strain>
    </source>
</reference>